<gene>
    <name evidence="2" type="ORF">BG845_02061</name>
</gene>
<dbReference type="AlphaFoldDB" id="A0A1Y2N2A3"/>
<reference evidence="2 3" key="1">
    <citation type="submission" date="2016-09" db="EMBL/GenBank/DDBJ databases">
        <title>Pseudonocardia autotrophica DSM535, a candidate organism with high potential of specific P450 cytochromes.</title>
        <authorList>
            <person name="Grumaz C."/>
            <person name="Vainshtein Y."/>
            <person name="Kirstahler P."/>
            <person name="Sohn K."/>
        </authorList>
    </citation>
    <scope>NUCLEOTIDE SEQUENCE [LARGE SCALE GENOMIC DNA]</scope>
    <source>
        <strain evidence="2 3">DSM 535</strain>
    </source>
</reference>
<protein>
    <submittedName>
        <fullName evidence="2">Uncharacterized protein</fullName>
    </submittedName>
</protein>
<comment type="caution">
    <text evidence="2">The sequence shown here is derived from an EMBL/GenBank/DDBJ whole genome shotgun (WGS) entry which is preliminary data.</text>
</comment>
<evidence type="ECO:0000313" key="3">
    <source>
        <dbReference type="Proteomes" id="UP000194360"/>
    </source>
</evidence>
<keyword evidence="1" id="KW-1133">Transmembrane helix</keyword>
<accession>A0A1Y2N2A3</accession>
<evidence type="ECO:0000313" key="2">
    <source>
        <dbReference type="EMBL" id="OSY41570.1"/>
    </source>
</evidence>
<dbReference type="EMBL" id="MIGB01000008">
    <property type="protein sequence ID" value="OSY41570.1"/>
    <property type="molecule type" value="Genomic_DNA"/>
</dbReference>
<keyword evidence="3" id="KW-1185">Reference proteome</keyword>
<feature type="transmembrane region" description="Helical" evidence="1">
    <location>
        <begin position="40"/>
        <end position="65"/>
    </location>
</feature>
<organism evidence="2 3">
    <name type="scientific">Pseudonocardia autotrophica</name>
    <name type="common">Amycolata autotrophica</name>
    <name type="synonym">Nocardia autotrophica</name>
    <dbReference type="NCBI Taxonomy" id="2074"/>
    <lineage>
        <taxon>Bacteria</taxon>
        <taxon>Bacillati</taxon>
        <taxon>Actinomycetota</taxon>
        <taxon>Actinomycetes</taxon>
        <taxon>Pseudonocardiales</taxon>
        <taxon>Pseudonocardiaceae</taxon>
        <taxon>Pseudonocardia</taxon>
    </lineage>
</organism>
<evidence type="ECO:0000256" key="1">
    <source>
        <dbReference type="SAM" id="Phobius"/>
    </source>
</evidence>
<dbReference type="Proteomes" id="UP000194360">
    <property type="component" value="Unassembled WGS sequence"/>
</dbReference>
<name>A0A1Y2N2A3_PSEAH</name>
<keyword evidence="1" id="KW-0812">Transmembrane</keyword>
<keyword evidence="1" id="KW-0472">Membrane</keyword>
<proteinExistence type="predicted"/>
<sequence>MSCWSERTQLCIPRAVGSPWRGLIDPEAVELLGMGPGGGAILSAVLAGVVVLSLALDAATAVTYARRRTLVS</sequence>